<accession>A0A1I8AR18</accession>
<keyword evidence="2" id="KW-1185">Reference proteome</keyword>
<keyword evidence="1" id="KW-0732">Signal</keyword>
<dbReference type="AlphaFoldDB" id="A0A1I8AR18"/>
<dbReference type="Proteomes" id="UP000095287">
    <property type="component" value="Unplaced"/>
</dbReference>
<reference evidence="3" key="1">
    <citation type="submission" date="2016-11" db="UniProtKB">
        <authorList>
            <consortium name="WormBaseParasite"/>
        </authorList>
    </citation>
    <scope>IDENTIFICATION</scope>
</reference>
<sequence>MCRVVFLLIAFFIAVATAGESYGFYGKGYGSPVVGYGYGTPKGYGGYGYAQAKAPHGYGVPGNNVISYGGYSKGYGTGHET</sequence>
<feature type="chain" id="PRO_5009314954" evidence="1">
    <location>
        <begin position="19"/>
        <end position="81"/>
    </location>
</feature>
<evidence type="ECO:0000256" key="1">
    <source>
        <dbReference type="SAM" id="SignalP"/>
    </source>
</evidence>
<evidence type="ECO:0000313" key="3">
    <source>
        <dbReference type="WBParaSite" id="L893_g8572.t1"/>
    </source>
</evidence>
<protein>
    <submittedName>
        <fullName evidence="3">Cuticular protein</fullName>
    </submittedName>
</protein>
<name>A0A1I8AR18_9BILA</name>
<evidence type="ECO:0000313" key="2">
    <source>
        <dbReference type="Proteomes" id="UP000095287"/>
    </source>
</evidence>
<dbReference type="WBParaSite" id="L893_g8572.t1">
    <property type="protein sequence ID" value="L893_g8572.t1"/>
    <property type="gene ID" value="L893_g8572"/>
</dbReference>
<organism evidence="2 3">
    <name type="scientific">Steinernema glaseri</name>
    <dbReference type="NCBI Taxonomy" id="37863"/>
    <lineage>
        <taxon>Eukaryota</taxon>
        <taxon>Metazoa</taxon>
        <taxon>Ecdysozoa</taxon>
        <taxon>Nematoda</taxon>
        <taxon>Chromadorea</taxon>
        <taxon>Rhabditida</taxon>
        <taxon>Tylenchina</taxon>
        <taxon>Panagrolaimomorpha</taxon>
        <taxon>Strongyloidoidea</taxon>
        <taxon>Steinernematidae</taxon>
        <taxon>Steinernema</taxon>
    </lineage>
</organism>
<proteinExistence type="predicted"/>
<feature type="signal peptide" evidence="1">
    <location>
        <begin position="1"/>
        <end position="18"/>
    </location>
</feature>